<dbReference type="AlphaFoldDB" id="A0A8D9BXA9"/>
<accession>A0A8D9BXA9</accession>
<protein>
    <submittedName>
        <fullName evidence="1">Uncharacterized protein</fullName>
    </submittedName>
</protein>
<dbReference type="EMBL" id="HBUF01672575">
    <property type="protein sequence ID" value="CAG6790727.1"/>
    <property type="molecule type" value="Transcribed_RNA"/>
</dbReference>
<reference evidence="1" key="1">
    <citation type="submission" date="2021-05" db="EMBL/GenBank/DDBJ databases">
        <authorList>
            <person name="Alioto T."/>
            <person name="Alioto T."/>
            <person name="Gomez Garrido J."/>
        </authorList>
    </citation>
    <scope>NUCLEOTIDE SEQUENCE</scope>
</reference>
<sequence length="306" mass="34105">MDPDNTDSIGFVNNIEPGLKESCSKSHLDNEIYFDANREQFQHFGNSELGMINNCSTAANITEWNLEDNSDIPNGSIDNLKDIGDSADSRINVQIKMNNNYCEHACKQKRMNQNCEYGCKNVHFEGIHCESTVQNGLESAKEKVKSDDDCEETGEGKTDISSLPIAPITSELLPISPSTSELLPTSPPISSEFLSITHTTSISPITSEFVLDNIQCVTNHFESHPNMKFPKRDLKYILKDTFREIAQTAISGYNINRLVFSLMYRVHHQESTQAVTPIPESLFSCTGYVSPVASLLLSLGKLLLWC</sequence>
<organism evidence="1">
    <name type="scientific">Cacopsylla melanoneura</name>
    <dbReference type="NCBI Taxonomy" id="428564"/>
    <lineage>
        <taxon>Eukaryota</taxon>
        <taxon>Metazoa</taxon>
        <taxon>Ecdysozoa</taxon>
        <taxon>Arthropoda</taxon>
        <taxon>Hexapoda</taxon>
        <taxon>Insecta</taxon>
        <taxon>Pterygota</taxon>
        <taxon>Neoptera</taxon>
        <taxon>Paraneoptera</taxon>
        <taxon>Hemiptera</taxon>
        <taxon>Sternorrhyncha</taxon>
        <taxon>Psylloidea</taxon>
        <taxon>Psyllidae</taxon>
        <taxon>Psyllinae</taxon>
        <taxon>Cacopsylla</taxon>
    </lineage>
</organism>
<name>A0A8D9BXA9_9HEMI</name>
<evidence type="ECO:0000313" key="1">
    <source>
        <dbReference type="EMBL" id="CAG6790727.1"/>
    </source>
</evidence>
<proteinExistence type="predicted"/>